<gene>
    <name evidence="1" type="ORF">Q5H92_23655</name>
</gene>
<reference evidence="1" key="1">
    <citation type="submission" date="2023-07" db="EMBL/GenBank/DDBJ databases">
        <authorList>
            <person name="Kim M.K."/>
        </authorList>
    </citation>
    <scope>NUCLEOTIDE SEQUENCE</scope>
    <source>
        <strain evidence="1">M29</strain>
    </source>
</reference>
<accession>A0ABT9AJP9</accession>
<keyword evidence="2" id="KW-1185">Reference proteome</keyword>
<name>A0ABT9AJP9_9BACT</name>
<proteinExistence type="predicted"/>
<organism evidence="1 2">
    <name type="scientific">Hymenobacter mellowenesis</name>
    <dbReference type="NCBI Taxonomy" id="3063995"/>
    <lineage>
        <taxon>Bacteria</taxon>
        <taxon>Pseudomonadati</taxon>
        <taxon>Bacteroidota</taxon>
        <taxon>Cytophagia</taxon>
        <taxon>Cytophagales</taxon>
        <taxon>Hymenobacteraceae</taxon>
        <taxon>Hymenobacter</taxon>
    </lineage>
</organism>
<evidence type="ECO:0000313" key="2">
    <source>
        <dbReference type="Proteomes" id="UP001167796"/>
    </source>
</evidence>
<evidence type="ECO:0008006" key="3">
    <source>
        <dbReference type="Google" id="ProtNLM"/>
    </source>
</evidence>
<dbReference type="Proteomes" id="UP001167796">
    <property type="component" value="Unassembled WGS sequence"/>
</dbReference>
<comment type="caution">
    <text evidence="1">The sequence shown here is derived from an EMBL/GenBank/DDBJ whole genome shotgun (WGS) entry which is preliminary data.</text>
</comment>
<sequence>MRRYLQFVQATLDLRVAPAPPAAASSLESLLHTTSRAYGRFALRRKALQPPEIQQLAERLLTEENPVVRRNLLHIFTRVKFPLDYRPILALARQKMTSGNRLATEYAIEDLQHLRAPAIRAFALQRLASTTQPGRYAGLLVSNYEPGDAALLTALVGRFHNEHTVEALAVSCVDIYRANPTPECAAPLLALYHKMNCGLHRKEVVQLLLENDVLPTEVNEEIAFDSFLPTRQLHRPA</sequence>
<protein>
    <recommendedName>
        <fullName evidence="3">HEAT repeat domain-containing protein</fullName>
    </recommendedName>
</protein>
<dbReference type="EMBL" id="JAUQSX010000016">
    <property type="protein sequence ID" value="MDO7849380.1"/>
    <property type="molecule type" value="Genomic_DNA"/>
</dbReference>
<evidence type="ECO:0000313" key="1">
    <source>
        <dbReference type="EMBL" id="MDO7849380.1"/>
    </source>
</evidence>